<evidence type="ECO:0000313" key="3">
    <source>
        <dbReference type="Proteomes" id="UP000694569"/>
    </source>
</evidence>
<dbReference type="Proteomes" id="UP000694569">
    <property type="component" value="Unplaced"/>
</dbReference>
<protein>
    <submittedName>
        <fullName evidence="2">Uncharacterized protein</fullName>
    </submittedName>
</protein>
<accession>A0A8C5MM18</accession>
<dbReference type="AlphaFoldDB" id="A0A8C5MM18"/>
<organism evidence="2 3">
    <name type="scientific">Leptobrachium leishanense</name>
    <name type="common">Leishan spiny toad</name>
    <dbReference type="NCBI Taxonomy" id="445787"/>
    <lineage>
        <taxon>Eukaryota</taxon>
        <taxon>Metazoa</taxon>
        <taxon>Chordata</taxon>
        <taxon>Craniata</taxon>
        <taxon>Vertebrata</taxon>
        <taxon>Euteleostomi</taxon>
        <taxon>Amphibia</taxon>
        <taxon>Batrachia</taxon>
        <taxon>Anura</taxon>
        <taxon>Pelobatoidea</taxon>
        <taxon>Megophryidae</taxon>
        <taxon>Leptobrachium</taxon>
    </lineage>
</organism>
<name>A0A8C5MM18_9ANUR</name>
<evidence type="ECO:0000256" key="1">
    <source>
        <dbReference type="SAM" id="MobiDB-lite"/>
    </source>
</evidence>
<keyword evidence="3" id="KW-1185">Reference proteome</keyword>
<evidence type="ECO:0000313" key="2">
    <source>
        <dbReference type="Ensembl" id="ENSLLEP00000014269.1"/>
    </source>
</evidence>
<reference evidence="2" key="2">
    <citation type="submission" date="2025-09" db="UniProtKB">
        <authorList>
            <consortium name="Ensembl"/>
        </authorList>
    </citation>
    <scope>IDENTIFICATION</scope>
</reference>
<dbReference type="Ensembl" id="ENSLLET00000014831.1">
    <property type="protein sequence ID" value="ENSLLEP00000014269.1"/>
    <property type="gene ID" value="ENSLLEG00000009075.1"/>
</dbReference>
<reference evidence="2" key="1">
    <citation type="submission" date="2025-08" db="UniProtKB">
        <authorList>
            <consortium name="Ensembl"/>
        </authorList>
    </citation>
    <scope>IDENTIFICATION</scope>
</reference>
<sequence length="139" mass="13631">HGVLSGAGRCAHGVLSGAGRCAHGVLSGAGRCAHGVLSGAGHCAHGVLSGAGRCVHGVLSGIRDFIFQIPSGDRSLPQEGAGGAARPPSGPGTKQNPLNTVKQGTTAAACSQDPLKPLCLLYIAAYSCTGNKAPRAATP</sequence>
<proteinExistence type="predicted"/>
<feature type="region of interest" description="Disordered" evidence="1">
    <location>
        <begin position="73"/>
        <end position="100"/>
    </location>
</feature>